<dbReference type="EMBL" id="QMFB01000004">
    <property type="protein sequence ID" value="RAV21651.1"/>
    <property type="molecule type" value="Genomic_DNA"/>
</dbReference>
<dbReference type="Gene3D" id="3.40.50.720">
    <property type="entry name" value="NAD(P)-binding Rossmann-like Domain"/>
    <property type="match status" value="1"/>
</dbReference>
<evidence type="ECO:0000313" key="4">
    <source>
        <dbReference type="Proteomes" id="UP000250369"/>
    </source>
</evidence>
<comment type="caution">
    <text evidence="3">The sequence shown here is derived from an EMBL/GenBank/DDBJ whole genome shotgun (WGS) entry which is preliminary data.</text>
</comment>
<reference evidence="3 4" key="1">
    <citation type="journal article" date="2009" name="Int. J. Syst. Evol. Microbiol.">
        <title>Paenibacillus contaminans sp. nov., isolated from a contaminated laboratory plate.</title>
        <authorList>
            <person name="Chou J.H."/>
            <person name="Lee J.H."/>
            <person name="Lin M.C."/>
            <person name="Chang P.S."/>
            <person name="Arun A.B."/>
            <person name="Young C.C."/>
            <person name="Chen W.M."/>
        </authorList>
    </citation>
    <scope>NUCLEOTIDE SEQUENCE [LARGE SCALE GENOMIC DNA]</scope>
    <source>
        <strain evidence="3 4">CKOBP-6</strain>
    </source>
</reference>
<keyword evidence="4" id="KW-1185">Reference proteome</keyword>
<protein>
    <recommendedName>
        <fullName evidence="2">Gfo/Idh/MocA-like oxidoreductase N-terminal domain-containing protein</fullName>
    </recommendedName>
</protein>
<name>A0A329MNX1_9BACL</name>
<accession>A0A329MNX1</accession>
<dbReference type="SUPFAM" id="SSF51735">
    <property type="entry name" value="NAD(P)-binding Rossmann-fold domains"/>
    <property type="match status" value="1"/>
</dbReference>
<dbReference type="GO" id="GO:0016491">
    <property type="term" value="F:oxidoreductase activity"/>
    <property type="evidence" value="ECO:0007669"/>
    <property type="project" value="UniProtKB-KW"/>
</dbReference>
<evidence type="ECO:0000313" key="3">
    <source>
        <dbReference type="EMBL" id="RAV21651.1"/>
    </source>
</evidence>
<keyword evidence="1" id="KW-0560">Oxidoreductase</keyword>
<evidence type="ECO:0000259" key="2">
    <source>
        <dbReference type="Pfam" id="PF01408"/>
    </source>
</evidence>
<organism evidence="3 4">
    <name type="scientific">Paenibacillus contaminans</name>
    <dbReference type="NCBI Taxonomy" id="450362"/>
    <lineage>
        <taxon>Bacteria</taxon>
        <taxon>Bacillati</taxon>
        <taxon>Bacillota</taxon>
        <taxon>Bacilli</taxon>
        <taxon>Bacillales</taxon>
        <taxon>Paenibacillaceae</taxon>
        <taxon>Paenibacillus</taxon>
    </lineage>
</organism>
<feature type="domain" description="Gfo/Idh/MocA-like oxidoreductase N-terminal" evidence="2">
    <location>
        <begin position="17"/>
        <end position="132"/>
    </location>
</feature>
<dbReference type="Pfam" id="PF01408">
    <property type="entry name" value="GFO_IDH_MocA"/>
    <property type="match status" value="1"/>
</dbReference>
<dbReference type="Gene3D" id="3.30.360.10">
    <property type="entry name" value="Dihydrodipicolinate Reductase, domain 2"/>
    <property type="match status" value="1"/>
</dbReference>
<dbReference type="Proteomes" id="UP000250369">
    <property type="component" value="Unassembled WGS sequence"/>
</dbReference>
<dbReference type="PANTHER" id="PTHR43818">
    <property type="entry name" value="BCDNA.GH03377"/>
    <property type="match status" value="1"/>
</dbReference>
<dbReference type="InterPro" id="IPR036291">
    <property type="entry name" value="NAD(P)-bd_dom_sf"/>
</dbReference>
<dbReference type="GO" id="GO:0000166">
    <property type="term" value="F:nucleotide binding"/>
    <property type="evidence" value="ECO:0007669"/>
    <property type="project" value="InterPro"/>
</dbReference>
<dbReference type="SUPFAM" id="SSF55347">
    <property type="entry name" value="Glyceraldehyde-3-phosphate dehydrogenase-like, C-terminal domain"/>
    <property type="match status" value="1"/>
</dbReference>
<sequence length="371" mass="40906">MRVKSRGDKAIMDKKWKMGLVGLGGSRRSAAYMHHPQIEVVAICDQDSAVLEKAGCELGVPDSGRFERYEDFLNEDTDFVMIGTPVPSHAQLTIDALEAGKHVLCEVTAASTIEDCFRVIDAVQKTGMTYMMAENTVYFHYLRGWKRQVQSGMLGTVFYAECEYVHEIRDRIIDSATGKAYWRNQRPPLHYCSHSIGPILEILDDRIVRATGAGRSKTIIPAGGDGCIDMQVALFETAKGATIKLLRSSVAPRNPGFAHFYSLYGSKGQMESGRAGYDSDGWIYLEGSEEYANGAKSLSCKTIDPDAPAEATKGGHGTSEYYLIRDFIDALNRGTTPPIDVFRAMEYTLPGIVAHQAVEKGGVWLDVPQVR</sequence>
<evidence type="ECO:0000256" key="1">
    <source>
        <dbReference type="ARBA" id="ARBA00023002"/>
    </source>
</evidence>
<dbReference type="InterPro" id="IPR000683">
    <property type="entry name" value="Gfo/Idh/MocA-like_OxRdtase_N"/>
</dbReference>
<dbReference type="AlphaFoldDB" id="A0A329MNX1"/>
<dbReference type="InterPro" id="IPR050463">
    <property type="entry name" value="Gfo/Idh/MocA_oxidrdct_glycsds"/>
</dbReference>
<gene>
    <name evidence="3" type="ORF">DQG23_10390</name>
</gene>
<dbReference type="PANTHER" id="PTHR43818:SF11">
    <property type="entry name" value="BCDNA.GH03377"/>
    <property type="match status" value="1"/>
</dbReference>
<proteinExistence type="predicted"/>